<reference evidence="3" key="1">
    <citation type="journal article" date="2019" name="Sci. Rep.">
        <title>Draft genome of Tanacetum cinerariifolium, the natural source of mosquito coil.</title>
        <authorList>
            <person name="Yamashiro T."/>
            <person name="Shiraishi A."/>
            <person name="Satake H."/>
            <person name="Nakayama K."/>
        </authorList>
    </citation>
    <scope>NUCLEOTIDE SEQUENCE</scope>
</reference>
<proteinExistence type="predicted"/>
<keyword evidence="2" id="KW-0732">Signal</keyword>
<accession>A0A6L2J7D6</accession>
<evidence type="ECO:0000256" key="2">
    <source>
        <dbReference type="SAM" id="SignalP"/>
    </source>
</evidence>
<name>A0A6L2J7D6_TANCI</name>
<comment type="caution">
    <text evidence="3">The sequence shown here is derived from an EMBL/GenBank/DDBJ whole genome shotgun (WGS) entry which is preliminary data.</text>
</comment>
<protein>
    <submittedName>
        <fullName evidence="3">DNA mismatch repair protein MLH3 isoform X1</fullName>
    </submittedName>
</protein>
<evidence type="ECO:0000313" key="3">
    <source>
        <dbReference type="EMBL" id="GEU31574.1"/>
    </source>
</evidence>
<dbReference type="EMBL" id="BKCJ010000265">
    <property type="protein sequence ID" value="GEU31574.1"/>
    <property type="molecule type" value="Genomic_DNA"/>
</dbReference>
<organism evidence="3">
    <name type="scientific">Tanacetum cinerariifolium</name>
    <name type="common">Dalmatian daisy</name>
    <name type="synonym">Chrysanthemum cinerariifolium</name>
    <dbReference type="NCBI Taxonomy" id="118510"/>
    <lineage>
        <taxon>Eukaryota</taxon>
        <taxon>Viridiplantae</taxon>
        <taxon>Streptophyta</taxon>
        <taxon>Embryophyta</taxon>
        <taxon>Tracheophyta</taxon>
        <taxon>Spermatophyta</taxon>
        <taxon>Magnoliopsida</taxon>
        <taxon>eudicotyledons</taxon>
        <taxon>Gunneridae</taxon>
        <taxon>Pentapetalae</taxon>
        <taxon>asterids</taxon>
        <taxon>campanulids</taxon>
        <taxon>Asterales</taxon>
        <taxon>Asteraceae</taxon>
        <taxon>Asteroideae</taxon>
        <taxon>Anthemideae</taxon>
        <taxon>Anthemidinae</taxon>
        <taxon>Tanacetum</taxon>
    </lineage>
</organism>
<gene>
    <name evidence="3" type="ORF">Tci_003552</name>
</gene>
<evidence type="ECO:0000256" key="1">
    <source>
        <dbReference type="SAM" id="MobiDB-lite"/>
    </source>
</evidence>
<feature type="compositionally biased region" description="Basic and acidic residues" evidence="1">
    <location>
        <begin position="399"/>
        <end position="408"/>
    </location>
</feature>
<sequence>MPHGFGLLLDLLMWTFNHAMGFAEEDYIGFDSLVSIVKLRRSTKFRQQKHINKLSARDHLGLEVAFVSDLQSKARPDQKKVIDKAKITDSATEAVHCLDVWHTNSVGTFLYDTFCDFFTSVMVRVAKSIDALIKIGWFVFKKVRILTWTTTCCHLTSKEEEMIKDYVCLADEDSNFDDSIYTTKFLNGLRMSGCAMEQGSRIVIPKVLTIHHQYLAIGSLCEFHLEVLSLSSFSYFPTMSKSDMKNHVSTLFEDELGDLVKTFCIPLDLHPRLPDHRLTMDRISHDAIGISKYIFRNWGLVSFAKRQNIEDVCMDDGPSILKKWKDKFFLIDRKAIPNYHTWRHTHSCVFDDLPTDGYNPYDVERLRARLVCLCEINEEGTSVPLPTPEEIVVGQPDPRLAKKSEDHPKRKTTSTLATPCKPRQPFQKRRLKMKASEAGSSASLMEQAEGLDDTDMSNFCAELKDSLEGDESTPVRVVFAFMSHLVKRLVPLPLVEN</sequence>
<feature type="chain" id="PRO_5027101408" evidence="2">
    <location>
        <begin position="20"/>
        <end position="497"/>
    </location>
</feature>
<feature type="region of interest" description="Disordered" evidence="1">
    <location>
        <begin position="385"/>
        <end position="444"/>
    </location>
</feature>
<dbReference type="AlphaFoldDB" id="A0A6L2J7D6"/>
<feature type="signal peptide" evidence="2">
    <location>
        <begin position="1"/>
        <end position="19"/>
    </location>
</feature>